<comment type="caution">
    <text evidence="8">The sequence shown here is derived from an EMBL/GenBank/DDBJ whole genome shotgun (WGS) entry which is preliminary data.</text>
</comment>
<dbReference type="Gene3D" id="3.30.1330.60">
    <property type="entry name" value="OmpA-like domain"/>
    <property type="match status" value="1"/>
</dbReference>
<dbReference type="OrthoDB" id="9810367at2"/>
<dbReference type="RefSeq" id="WP_160598950.1">
    <property type="nucleotide sequence ID" value="NZ_WTYS01000001.1"/>
</dbReference>
<dbReference type="CDD" id="cd07185">
    <property type="entry name" value="OmpA_C-like"/>
    <property type="match status" value="1"/>
</dbReference>
<dbReference type="Pfam" id="PF00691">
    <property type="entry name" value="OmpA"/>
    <property type="match status" value="1"/>
</dbReference>
<feature type="chain" id="PRO_5026359008" evidence="6">
    <location>
        <begin position="26"/>
        <end position="238"/>
    </location>
</feature>
<protein>
    <submittedName>
        <fullName evidence="8">OmpA family protein</fullName>
    </submittedName>
</protein>
<evidence type="ECO:0000256" key="4">
    <source>
        <dbReference type="PROSITE-ProRule" id="PRU00473"/>
    </source>
</evidence>
<name>A0A6I4SQM2_9SPHN</name>
<keyword evidence="9" id="KW-1185">Reference proteome</keyword>
<feature type="region of interest" description="Disordered" evidence="5">
    <location>
        <begin position="208"/>
        <end position="238"/>
    </location>
</feature>
<evidence type="ECO:0000256" key="6">
    <source>
        <dbReference type="SAM" id="SignalP"/>
    </source>
</evidence>
<organism evidence="8 9">
    <name type="scientific">Pontixanthobacter gangjinensis</name>
    <dbReference type="NCBI Taxonomy" id="1028742"/>
    <lineage>
        <taxon>Bacteria</taxon>
        <taxon>Pseudomonadati</taxon>
        <taxon>Pseudomonadota</taxon>
        <taxon>Alphaproteobacteria</taxon>
        <taxon>Sphingomonadales</taxon>
        <taxon>Erythrobacteraceae</taxon>
        <taxon>Pontixanthobacter</taxon>
    </lineage>
</organism>
<proteinExistence type="predicted"/>
<dbReference type="Proteomes" id="UP000468943">
    <property type="component" value="Unassembled WGS sequence"/>
</dbReference>
<feature type="signal peptide" evidence="6">
    <location>
        <begin position="1"/>
        <end position="25"/>
    </location>
</feature>
<evidence type="ECO:0000313" key="9">
    <source>
        <dbReference type="Proteomes" id="UP000468943"/>
    </source>
</evidence>
<dbReference type="SUPFAM" id="SSF103088">
    <property type="entry name" value="OmpA-like"/>
    <property type="match status" value="1"/>
</dbReference>
<keyword evidence="6" id="KW-0732">Signal</keyword>
<comment type="subcellular location">
    <subcellularLocation>
        <location evidence="1">Cell outer membrane</location>
    </subcellularLocation>
</comment>
<dbReference type="PANTHER" id="PTHR30329:SF21">
    <property type="entry name" value="LIPOPROTEIN YIAD-RELATED"/>
    <property type="match status" value="1"/>
</dbReference>
<dbReference type="InterPro" id="IPR006665">
    <property type="entry name" value="OmpA-like"/>
</dbReference>
<dbReference type="InterPro" id="IPR050330">
    <property type="entry name" value="Bact_OuterMem_StrucFunc"/>
</dbReference>
<dbReference type="InterPro" id="IPR036737">
    <property type="entry name" value="OmpA-like_sf"/>
</dbReference>
<dbReference type="AlphaFoldDB" id="A0A6I4SQM2"/>
<feature type="domain" description="OmpA-like" evidence="7">
    <location>
        <begin position="124"/>
        <end position="238"/>
    </location>
</feature>
<reference evidence="8 9" key="1">
    <citation type="submission" date="2019-12" db="EMBL/GenBank/DDBJ databases">
        <title>Genomic-based taxomic classification of the family Erythrobacteraceae.</title>
        <authorList>
            <person name="Xu L."/>
        </authorList>
    </citation>
    <scope>NUCLEOTIDE SEQUENCE [LARGE SCALE GENOMIC DNA]</scope>
    <source>
        <strain evidence="8 9">JCM 17802</strain>
    </source>
</reference>
<evidence type="ECO:0000313" key="8">
    <source>
        <dbReference type="EMBL" id="MXO57929.1"/>
    </source>
</evidence>
<feature type="compositionally biased region" description="Basic and acidic residues" evidence="5">
    <location>
        <begin position="213"/>
        <end position="238"/>
    </location>
</feature>
<keyword evidence="2 4" id="KW-0472">Membrane</keyword>
<dbReference type="PROSITE" id="PS51123">
    <property type="entry name" value="OMPA_2"/>
    <property type="match status" value="1"/>
</dbReference>
<evidence type="ECO:0000256" key="2">
    <source>
        <dbReference type="ARBA" id="ARBA00023136"/>
    </source>
</evidence>
<evidence type="ECO:0000256" key="5">
    <source>
        <dbReference type="SAM" id="MobiDB-lite"/>
    </source>
</evidence>
<keyword evidence="3" id="KW-0998">Cell outer membrane</keyword>
<dbReference type="InterPro" id="IPR006664">
    <property type="entry name" value="OMP_bac"/>
</dbReference>
<evidence type="ECO:0000259" key="7">
    <source>
        <dbReference type="PROSITE" id="PS51123"/>
    </source>
</evidence>
<dbReference type="PANTHER" id="PTHR30329">
    <property type="entry name" value="STATOR ELEMENT OF FLAGELLAR MOTOR COMPLEX"/>
    <property type="match status" value="1"/>
</dbReference>
<sequence>MKYLRKWLIGGSVGLVAVLPSQVNAQDDADTLMSMSEDALKSEIRTRYDRGLVLSLDDAIISADNNRFMWANEAKVQCGIALGFLKSSTKDRSSISKCALAAQLMEVTPPPAVSRPAPQPVARQEFCDEPVTGTVFFDFDSADVPPSASETLAFVQQNAGPCNWTSIEIVGHTDRSGSDAYNDRLSRERADAVAKFLAAGGISLSMVTATARGENEPRVPTPDGERNPQNRRVEISAK</sequence>
<dbReference type="EMBL" id="WTYS01000001">
    <property type="protein sequence ID" value="MXO57929.1"/>
    <property type="molecule type" value="Genomic_DNA"/>
</dbReference>
<evidence type="ECO:0000256" key="3">
    <source>
        <dbReference type="ARBA" id="ARBA00023237"/>
    </source>
</evidence>
<evidence type="ECO:0000256" key="1">
    <source>
        <dbReference type="ARBA" id="ARBA00004442"/>
    </source>
</evidence>
<dbReference type="GO" id="GO:0009279">
    <property type="term" value="C:cell outer membrane"/>
    <property type="evidence" value="ECO:0007669"/>
    <property type="project" value="UniProtKB-SubCell"/>
</dbReference>
<dbReference type="PRINTS" id="PR01021">
    <property type="entry name" value="OMPADOMAIN"/>
</dbReference>
<accession>A0A6I4SQM2</accession>
<gene>
    <name evidence="8" type="ORF">GRI36_13715</name>
</gene>